<organism evidence="2 3">
    <name type="scientific">Nephila pilipes</name>
    <name type="common">Giant wood spider</name>
    <name type="synonym">Nephila maculata</name>
    <dbReference type="NCBI Taxonomy" id="299642"/>
    <lineage>
        <taxon>Eukaryota</taxon>
        <taxon>Metazoa</taxon>
        <taxon>Ecdysozoa</taxon>
        <taxon>Arthropoda</taxon>
        <taxon>Chelicerata</taxon>
        <taxon>Arachnida</taxon>
        <taxon>Araneae</taxon>
        <taxon>Araneomorphae</taxon>
        <taxon>Entelegynae</taxon>
        <taxon>Araneoidea</taxon>
        <taxon>Nephilidae</taxon>
        <taxon>Nephila</taxon>
    </lineage>
</organism>
<accession>A0A8X6T671</accession>
<dbReference type="AlphaFoldDB" id="A0A8X6T671"/>
<feature type="region of interest" description="Disordered" evidence="1">
    <location>
        <begin position="1"/>
        <end position="29"/>
    </location>
</feature>
<comment type="caution">
    <text evidence="2">The sequence shown here is derived from an EMBL/GenBank/DDBJ whole genome shotgun (WGS) entry which is preliminary data.</text>
</comment>
<gene>
    <name evidence="2" type="ORF">NPIL_120561</name>
</gene>
<evidence type="ECO:0000313" key="2">
    <source>
        <dbReference type="EMBL" id="GFS76764.1"/>
    </source>
</evidence>
<proteinExistence type="predicted"/>
<sequence length="117" mass="12655">MSGEFEATTKIPPHPRTSTSFPHSSPDVSGIADAGADVHSFSAITPIHFPRSASKRSLVFSKDPTPPLQKEGVDLPLSRDMRFRNSAPSNACTTERISKSVSTVPFSNSSPVHFKNF</sequence>
<reference evidence="2" key="1">
    <citation type="submission" date="2020-08" db="EMBL/GenBank/DDBJ databases">
        <title>Multicomponent nature underlies the extraordinary mechanical properties of spider dragline silk.</title>
        <authorList>
            <person name="Kono N."/>
            <person name="Nakamura H."/>
            <person name="Mori M."/>
            <person name="Yoshida Y."/>
            <person name="Ohtoshi R."/>
            <person name="Malay A.D."/>
            <person name="Moran D.A.P."/>
            <person name="Tomita M."/>
            <person name="Numata K."/>
            <person name="Arakawa K."/>
        </authorList>
    </citation>
    <scope>NUCLEOTIDE SEQUENCE</scope>
</reference>
<evidence type="ECO:0000256" key="1">
    <source>
        <dbReference type="SAM" id="MobiDB-lite"/>
    </source>
</evidence>
<name>A0A8X6T671_NEPPI</name>
<feature type="compositionally biased region" description="Polar residues" evidence="1">
    <location>
        <begin position="16"/>
        <end position="27"/>
    </location>
</feature>
<keyword evidence="3" id="KW-1185">Reference proteome</keyword>
<dbReference type="Proteomes" id="UP000887013">
    <property type="component" value="Unassembled WGS sequence"/>
</dbReference>
<evidence type="ECO:0000313" key="3">
    <source>
        <dbReference type="Proteomes" id="UP000887013"/>
    </source>
</evidence>
<protein>
    <submittedName>
        <fullName evidence="2">Uncharacterized protein</fullName>
    </submittedName>
</protein>
<dbReference type="EMBL" id="BMAW01096857">
    <property type="protein sequence ID" value="GFS76764.1"/>
    <property type="molecule type" value="Genomic_DNA"/>
</dbReference>